<sequence length="472" mass="52441">MAEVIHSDSGREFKIDKKLTETLTSMNWETELVATVNFIKTLGDCMLLATFDPEMEQMQIDDKTLDHSSLVVNLSGLASEGDEAIAKKNGLIDEIVAGFRPAGSTADVSEASKLRAQFALQKLDIHVKESEIHGTKTQKKFMEWNEQIKILQKAIGQKKSNTMKEEASAKKNADDAEAKIENQEKQQGKLNVELAAAKEKVEKAIVRVEREKVRKQSEVLSYAAGVLSGGLALGVPTTALGVTAMALGAPAMALGVAYLAFCKIRDKEDYEHAKRAEENAKRLAEDIEQCTESMRIATESFLSAKSSAEKWESVHKAAKIIASKMAKIHGFVSDTMRYFRDLNTQILLLADIYRLESSLVVAEDSGAARDGNSGTNLKIDDIARQLRCAAHILHALSAVYAEISRDHIQRGFRLISSLSYDDDDEDEDEEITPQEERKKRKQGMLKDYLSTAQIEIKKKVYQASKIHTIPQY</sequence>
<dbReference type="EMBL" id="JAABOJ010000024">
    <property type="protein sequence ID" value="KAF3278478.1"/>
    <property type="molecule type" value="Genomic_DNA"/>
</dbReference>
<feature type="compositionally biased region" description="Basic and acidic residues" evidence="1">
    <location>
        <begin position="162"/>
        <end position="178"/>
    </location>
</feature>
<evidence type="ECO:0000256" key="2">
    <source>
        <dbReference type="SAM" id="Phobius"/>
    </source>
</evidence>
<evidence type="ECO:0000313" key="4">
    <source>
        <dbReference type="Proteomes" id="UP000474640"/>
    </source>
</evidence>
<dbReference type="Proteomes" id="UP000474640">
    <property type="component" value="Unassembled WGS sequence"/>
</dbReference>
<reference evidence="3 4" key="1">
    <citation type="submission" date="2020-01" db="EMBL/GenBank/DDBJ databases">
        <authorList>
            <person name="Palmer J.M."/>
        </authorList>
    </citation>
    <scope>NUCLEOTIDE SEQUENCE [LARGE SCALE GENOMIC DNA]</scope>
    <source>
        <strain evidence="3 4">TWF970</strain>
    </source>
</reference>
<protein>
    <submittedName>
        <fullName evidence="3">Uncharacterized protein</fullName>
    </submittedName>
</protein>
<keyword evidence="2" id="KW-1133">Transmembrane helix</keyword>
<feature type="region of interest" description="Disordered" evidence="1">
    <location>
        <begin position="422"/>
        <end position="443"/>
    </location>
</feature>
<organism evidence="3 4">
    <name type="scientific">Orbilia oligospora</name>
    <name type="common">Nematode-trapping fungus</name>
    <name type="synonym">Arthrobotrys oligospora</name>
    <dbReference type="NCBI Taxonomy" id="2813651"/>
    <lineage>
        <taxon>Eukaryota</taxon>
        <taxon>Fungi</taxon>
        <taxon>Dikarya</taxon>
        <taxon>Ascomycota</taxon>
        <taxon>Pezizomycotina</taxon>
        <taxon>Orbiliomycetes</taxon>
        <taxon>Orbiliales</taxon>
        <taxon>Orbiliaceae</taxon>
        <taxon>Orbilia</taxon>
    </lineage>
</organism>
<evidence type="ECO:0000256" key="1">
    <source>
        <dbReference type="SAM" id="MobiDB-lite"/>
    </source>
</evidence>
<dbReference type="AlphaFoldDB" id="A0A7C8R7U5"/>
<accession>A0A7C8R7U5</accession>
<comment type="caution">
    <text evidence="3">The sequence shown here is derived from an EMBL/GenBank/DDBJ whole genome shotgun (WGS) entry which is preliminary data.</text>
</comment>
<keyword evidence="2" id="KW-0812">Transmembrane</keyword>
<feature type="region of interest" description="Disordered" evidence="1">
    <location>
        <begin position="159"/>
        <end position="178"/>
    </location>
</feature>
<evidence type="ECO:0000313" key="3">
    <source>
        <dbReference type="EMBL" id="KAF3278478.1"/>
    </source>
</evidence>
<name>A0A7C8R7U5_ORBOL</name>
<gene>
    <name evidence="3" type="ORF">TWF970_004491</name>
</gene>
<feature type="compositionally biased region" description="Acidic residues" evidence="1">
    <location>
        <begin position="422"/>
        <end position="433"/>
    </location>
</feature>
<keyword evidence="2" id="KW-0472">Membrane</keyword>
<dbReference type="OrthoDB" id="10641639at2759"/>
<proteinExistence type="predicted"/>
<feature type="transmembrane region" description="Helical" evidence="2">
    <location>
        <begin position="242"/>
        <end position="261"/>
    </location>
</feature>